<proteinExistence type="predicted"/>
<reference evidence="1 2" key="1">
    <citation type="journal article" date="2016" name="Nat. Commun.">
        <title>Thousands of microbial genomes shed light on interconnected biogeochemical processes in an aquifer system.</title>
        <authorList>
            <person name="Anantharaman K."/>
            <person name="Brown C.T."/>
            <person name="Hug L.A."/>
            <person name="Sharon I."/>
            <person name="Castelle C.J."/>
            <person name="Probst A.J."/>
            <person name="Thomas B.C."/>
            <person name="Singh A."/>
            <person name="Wilkins M.J."/>
            <person name="Karaoz U."/>
            <person name="Brodie E.L."/>
            <person name="Williams K.H."/>
            <person name="Hubbard S.S."/>
            <person name="Banfield J.F."/>
        </authorList>
    </citation>
    <scope>NUCLEOTIDE SEQUENCE [LARGE SCALE GENOMIC DNA]</scope>
</reference>
<dbReference type="Proteomes" id="UP000178797">
    <property type="component" value="Unassembled WGS sequence"/>
</dbReference>
<dbReference type="PROSITE" id="PS51257">
    <property type="entry name" value="PROKAR_LIPOPROTEIN"/>
    <property type="match status" value="1"/>
</dbReference>
<sequence length="110" mass="13394">MKSSRPFKYFLFLFLLLPLLVACERPPKEKIEEDFKSLQKINPVTNLPRPEWELSKATGYVIQRIYKEEGAYKVEIKLKKPYYRKENIKMYYRKESDGKWKFAGWEFFVK</sequence>
<protein>
    <recommendedName>
        <fullName evidence="3">Lipoprotein</fullName>
    </recommendedName>
</protein>
<dbReference type="AlphaFoldDB" id="A0A1F7RT35"/>
<comment type="caution">
    <text evidence="1">The sequence shown here is derived from an EMBL/GenBank/DDBJ whole genome shotgun (WGS) entry which is preliminary data.</text>
</comment>
<organism evidence="1 2">
    <name type="scientific">Candidatus Schekmanbacteria bacterium RBG_16_38_10</name>
    <dbReference type="NCBI Taxonomy" id="1817879"/>
    <lineage>
        <taxon>Bacteria</taxon>
        <taxon>Candidatus Schekmaniibacteriota</taxon>
    </lineage>
</organism>
<dbReference type="EMBL" id="MGDE01000168">
    <property type="protein sequence ID" value="OGL44725.1"/>
    <property type="molecule type" value="Genomic_DNA"/>
</dbReference>
<accession>A0A1F7RT35</accession>
<name>A0A1F7RT35_9BACT</name>
<evidence type="ECO:0000313" key="1">
    <source>
        <dbReference type="EMBL" id="OGL44725.1"/>
    </source>
</evidence>
<evidence type="ECO:0000313" key="2">
    <source>
        <dbReference type="Proteomes" id="UP000178797"/>
    </source>
</evidence>
<gene>
    <name evidence="1" type="ORF">A2W05_10750</name>
</gene>
<evidence type="ECO:0008006" key="3">
    <source>
        <dbReference type="Google" id="ProtNLM"/>
    </source>
</evidence>